<evidence type="ECO:0000256" key="5">
    <source>
        <dbReference type="ARBA" id="ARBA00023136"/>
    </source>
</evidence>
<dbReference type="PANTHER" id="PTHR47371">
    <property type="entry name" value="LIPOTEICHOIC ACID SYNTHASE"/>
    <property type="match status" value="1"/>
</dbReference>
<keyword evidence="5 6" id="KW-0472">Membrane</keyword>
<dbReference type="HOGENOM" id="CLU_023230_0_0_6"/>
<evidence type="ECO:0000256" key="6">
    <source>
        <dbReference type="SAM" id="Phobius"/>
    </source>
</evidence>
<feature type="transmembrane region" description="Helical" evidence="6">
    <location>
        <begin position="101"/>
        <end position="122"/>
    </location>
</feature>
<sequence>MSSTVIIISIAILATILNKSIRLGFYNTLAFCWIYSLIGIFIYSPILCLVISIVLLGVILGIDSAKYKILKERFQYEDLFLYSQVFRFPKFYIPFVGAIRFWILTTSVLCATGLVLYLNYIWLDDFDIYIWFTNIIFFIAINIIIHRLVCINNQLSFDECISQFGMHLTIIIYVYRNRAKLTKLESPCLHTDNLPKTIITVQSESYILADQSFDFKFSNNTHTYSSGKLEVPCYGAYTMRSEFAFLTGITNSQLEYASFNPYRKAYKNITKSYIQQLKNFGYYCVVIHPFNKKFFNREKVFKHLGFNEFIDESYFDKIDIFTPDAQLTDYIKQYLDKHSNQKIFMFVITIAGHGPYTLPRKDPRVYNANNNDEINVYLDLNYKATQMLKSLEQQLNKDSMLIWYGDHKPSIQNWNLSQTEPYQTNYIIITDSTNSSHNIQQDISVENLLEYSLKKYSNSYRSEIA</sequence>
<dbReference type="eggNOG" id="COG1368">
    <property type="taxonomic scope" value="Bacteria"/>
</dbReference>
<evidence type="ECO:0000256" key="4">
    <source>
        <dbReference type="ARBA" id="ARBA00022989"/>
    </source>
</evidence>
<comment type="subcellular location">
    <subcellularLocation>
        <location evidence="1">Cell membrane</location>
        <topology evidence="1">Multi-pass membrane protein</topology>
    </subcellularLocation>
</comment>
<dbReference type="AlphaFoldDB" id="B0TXB8"/>
<keyword evidence="3 6" id="KW-0812">Transmembrane</keyword>
<feature type="transmembrane region" description="Helical" evidence="6">
    <location>
        <begin position="34"/>
        <end position="62"/>
    </location>
</feature>
<dbReference type="KEGG" id="fph:Fphi_1152"/>
<dbReference type="GO" id="GO:0005886">
    <property type="term" value="C:plasma membrane"/>
    <property type="evidence" value="ECO:0007669"/>
    <property type="project" value="UniProtKB-SubCell"/>
</dbReference>
<organism evidence="8">
    <name type="scientific">Francisella philomiragia subsp. philomiragia (strain ATCC 25017 / CCUG 19701 / FSC 153 / O#319-036)</name>
    <dbReference type="NCBI Taxonomy" id="484022"/>
    <lineage>
        <taxon>Bacteria</taxon>
        <taxon>Pseudomonadati</taxon>
        <taxon>Pseudomonadota</taxon>
        <taxon>Gammaproteobacteria</taxon>
        <taxon>Thiotrichales</taxon>
        <taxon>Francisellaceae</taxon>
        <taxon>Francisella</taxon>
    </lineage>
</organism>
<protein>
    <submittedName>
        <fullName evidence="8">Phosphoglycerol transferase-like protein</fullName>
    </submittedName>
</protein>
<keyword evidence="8" id="KW-0808">Transferase</keyword>
<evidence type="ECO:0000256" key="3">
    <source>
        <dbReference type="ARBA" id="ARBA00022692"/>
    </source>
</evidence>
<keyword evidence="4 6" id="KW-1133">Transmembrane helix</keyword>
<dbReference type="PANTHER" id="PTHR47371:SF3">
    <property type="entry name" value="PHOSPHOGLYCEROL TRANSFERASE I"/>
    <property type="match status" value="1"/>
</dbReference>
<evidence type="ECO:0000256" key="2">
    <source>
        <dbReference type="ARBA" id="ARBA00022475"/>
    </source>
</evidence>
<evidence type="ECO:0000259" key="7">
    <source>
        <dbReference type="Pfam" id="PF00884"/>
    </source>
</evidence>
<accession>B0TXB8</accession>
<dbReference type="CDD" id="cd16015">
    <property type="entry name" value="LTA_synthase"/>
    <property type="match status" value="1"/>
</dbReference>
<dbReference type="Pfam" id="PF00884">
    <property type="entry name" value="Sulfatase"/>
    <property type="match status" value="1"/>
</dbReference>
<reference evidence="8" key="1">
    <citation type="submission" date="2009-01" db="EMBL/GenBank/DDBJ databases">
        <title>Complete sequence of chromosome of Francisella philomiragia subsp. philomiragia ATCC 25017.</title>
        <authorList>
            <consortium name="US DOE Joint Genome Institute"/>
            <person name="Copeland A."/>
            <person name="Lucas S."/>
            <person name="Lapidus A."/>
            <person name="Barry K."/>
            <person name="Detter J.C."/>
            <person name="Glavina del Rio T."/>
            <person name="Hammon N."/>
            <person name="Israni S."/>
            <person name="Dalin E."/>
            <person name="Tice H."/>
            <person name="Pitluck S."/>
            <person name="Chain P."/>
            <person name="Malfatti S."/>
            <person name="Shin M."/>
            <person name="Vergez L."/>
            <person name="Schmutz J."/>
            <person name="Larimer F."/>
            <person name="Land M."/>
            <person name="Hauser L."/>
            <person name="Richardson P."/>
        </authorList>
    </citation>
    <scope>NUCLEOTIDE SEQUENCE</scope>
    <source>
        <strain evidence="8">ATCC 25017</strain>
    </source>
</reference>
<dbReference type="GO" id="GO:0016740">
    <property type="term" value="F:transferase activity"/>
    <property type="evidence" value="ECO:0007669"/>
    <property type="project" value="UniProtKB-KW"/>
</dbReference>
<name>B0TXB8_FRAP2</name>
<dbReference type="Gene3D" id="3.40.720.10">
    <property type="entry name" value="Alkaline Phosphatase, subunit A"/>
    <property type="match status" value="1"/>
</dbReference>
<dbReference type="EMBL" id="CP000937">
    <property type="protein sequence ID" value="ABZ87376.1"/>
    <property type="molecule type" value="Genomic_DNA"/>
</dbReference>
<proteinExistence type="predicted"/>
<keyword evidence="2" id="KW-1003">Cell membrane</keyword>
<gene>
    <name evidence="8" type="ordered locus">Fphi_1152</name>
</gene>
<feature type="domain" description="Sulfatase N-terminal" evidence="7">
    <location>
        <begin position="234"/>
        <end position="449"/>
    </location>
</feature>
<dbReference type="InterPro" id="IPR050448">
    <property type="entry name" value="OpgB/LTA_synthase_biosynth"/>
</dbReference>
<feature type="transmembrane region" description="Helical" evidence="6">
    <location>
        <begin position="128"/>
        <end position="145"/>
    </location>
</feature>
<evidence type="ECO:0000256" key="1">
    <source>
        <dbReference type="ARBA" id="ARBA00004651"/>
    </source>
</evidence>
<dbReference type="InterPro" id="IPR017850">
    <property type="entry name" value="Alkaline_phosphatase_core_sf"/>
</dbReference>
<dbReference type="SUPFAM" id="SSF53649">
    <property type="entry name" value="Alkaline phosphatase-like"/>
    <property type="match status" value="1"/>
</dbReference>
<dbReference type="InterPro" id="IPR000917">
    <property type="entry name" value="Sulfatase_N"/>
</dbReference>
<evidence type="ECO:0000313" key="8">
    <source>
        <dbReference type="EMBL" id="ABZ87376.1"/>
    </source>
</evidence>